<dbReference type="EMBL" id="JAIMJA010000018">
    <property type="protein sequence ID" value="MCE2596347.1"/>
    <property type="molecule type" value="Genomic_DNA"/>
</dbReference>
<dbReference type="Pfam" id="PF01925">
    <property type="entry name" value="TauE"/>
    <property type="match status" value="1"/>
</dbReference>
<proteinExistence type="inferred from homology"/>
<comment type="similarity">
    <text evidence="2 6">Belongs to the 4-toluene sulfonate uptake permease (TSUP) (TC 2.A.102) family.</text>
</comment>
<evidence type="ECO:0000256" key="5">
    <source>
        <dbReference type="ARBA" id="ARBA00023136"/>
    </source>
</evidence>
<keyword evidence="3 6" id="KW-0812">Transmembrane</keyword>
<feature type="transmembrane region" description="Helical" evidence="6">
    <location>
        <begin position="104"/>
        <end position="125"/>
    </location>
</feature>
<keyword evidence="8" id="KW-1185">Reference proteome</keyword>
<sequence>MSIIVYLVLGACAGLIAGLFGLGGGVIIVPVLIFAFGLLKFPADVLVHLAVGTSLATIIITSSSSVLAHHKRRAISWPVVKQMSIGIIIGTWLGAFAADYISGPALQKLIGVFSLCVALQMALNLKPSAARKLPNKWGQSVAGTIIGSISSLFGIGGGSLSVPFLSYCSVAMPNAVATSSALSLPIAISGTLGHIYSGWNSTQLPEYSLGYLYLPAWLGIILTSALFAKLGAKLAHQLPPIVMKRLFATILTLVAIKFLFFS</sequence>
<feature type="transmembrane region" description="Helical" evidence="6">
    <location>
        <begin position="7"/>
        <end position="39"/>
    </location>
</feature>
<evidence type="ECO:0000256" key="4">
    <source>
        <dbReference type="ARBA" id="ARBA00022989"/>
    </source>
</evidence>
<comment type="subcellular location">
    <subcellularLocation>
        <location evidence="6">Cell membrane</location>
        <topology evidence="6">Multi-pass membrane protein</topology>
    </subcellularLocation>
    <subcellularLocation>
        <location evidence="1">Membrane</location>
        <topology evidence="1">Multi-pass membrane protein</topology>
    </subcellularLocation>
</comment>
<dbReference type="RefSeq" id="WP_233053991.1">
    <property type="nucleotide sequence ID" value="NZ_JAIMJA010000018.1"/>
</dbReference>
<feature type="transmembrane region" description="Helical" evidence="6">
    <location>
        <begin position="45"/>
        <end position="67"/>
    </location>
</feature>
<keyword evidence="5 6" id="KW-0472">Membrane</keyword>
<evidence type="ECO:0000313" key="7">
    <source>
        <dbReference type="EMBL" id="MCE2596347.1"/>
    </source>
</evidence>
<feature type="transmembrane region" description="Helical" evidence="6">
    <location>
        <begin position="242"/>
        <end position="261"/>
    </location>
</feature>
<feature type="transmembrane region" description="Helical" evidence="6">
    <location>
        <begin position="211"/>
        <end position="230"/>
    </location>
</feature>
<comment type="caution">
    <text evidence="7">The sequence shown here is derived from an EMBL/GenBank/DDBJ whole genome shotgun (WGS) entry which is preliminary data.</text>
</comment>
<dbReference type="PANTHER" id="PTHR43483">
    <property type="entry name" value="MEMBRANE TRANSPORTER PROTEIN HI_0806-RELATED"/>
    <property type="match status" value="1"/>
</dbReference>
<evidence type="ECO:0000256" key="2">
    <source>
        <dbReference type="ARBA" id="ARBA00009142"/>
    </source>
</evidence>
<keyword evidence="4 6" id="KW-1133">Transmembrane helix</keyword>
<evidence type="ECO:0000313" key="8">
    <source>
        <dbReference type="Proteomes" id="UP001201273"/>
    </source>
</evidence>
<dbReference type="PANTHER" id="PTHR43483:SF3">
    <property type="entry name" value="MEMBRANE TRANSPORTER PROTEIN HI_0806-RELATED"/>
    <property type="match status" value="1"/>
</dbReference>
<evidence type="ECO:0000256" key="1">
    <source>
        <dbReference type="ARBA" id="ARBA00004141"/>
    </source>
</evidence>
<protein>
    <recommendedName>
        <fullName evidence="6">Probable membrane transporter protein</fullName>
    </recommendedName>
</protein>
<accession>A0ABS8WBG1</accession>
<feature type="transmembrane region" description="Helical" evidence="6">
    <location>
        <begin position="79"/>
        <end position="98"/>
    </location>
</feature>
<feature type="transmembrane region" description="Helical" evidence="6">
    <location>
        <begin position="175"/>
        <end position="199"/>
    </location>
</feature>
<evidence type="ECO:0000256" key="3">
    <source>
        <dbReference type="ARBA" id="ARBA00022692"/>
    </source>
</evidence>
<name>A0ABS8WBG1_9GAMM</name>
<dbReference type="InterPro" id="IPR002781">
    <property type="entry name" value="TM_pro_TauE-like"/>
</dbReference>
<organism evidence="7 8">
    <name type="scientific">Motilimonas cestriensis</name>
    <dbReference type="NCBI Taxonomy" id="2742685"/>
    <lineage>
        <taxon>Bacteria</taxon>
        <taxon>Pseudomonadati</taxon>
        <taxon>Pseudomonadota</taxon>
        <taxon>Gammaproteobacteria</taxon>
        <taxon>Alteromonadales</taxon>
        <taxon>Alteromonadales genera incertae sedis</taxon>
        <taxon>Motilimonas</taxon>
    </lineage>
</organism>
<keyword evidence="6" id="KW-1003">Cell membrane</keyword>
<dbReference type="Proteomes" id="UP001201273">
    <property type="component" value="Unassembled WGS sequence"/>
</dbReference>
<reference evidence="7 8" key="1">
    <citation type="journal article" date="2022" name="Environ. Microbiol. Rep.">
        <title>Eco-phylogenetic analyses reveal divergent evolution of vitamin B12 metabolism in the marine bacterial family 'Psychromonadaceae'.</title>
        <authorList>
            <person name="Jin X."/>
            <person name="Yang Y."/>
            <person name="Cao H."/>
            <person name="Gao B."/>
            <person name="Zhao Z."/>
        </authorList>
    </citation>
    <scope>NUCLEOTIDE SEQUENCE [LARGE SCALE GENOMIC DNA]</scope>
    <source>
        <strain evidence="7 8">MKS20</strain>
    </source>
</reference>
<evidence type="ECO:0000256" key="6">
    <source>
        <dbReference type="RuleBase" id="RU363041"/>
    </source>
</evidence>
<feature type="transmembrane region" description="Helical" evidence="6">
    <location>
        <begin position="137"/>
        <end position="155"/>
    </location>
</feature>
<gene>
    <name evidence="7" type="ORF">K6Y31_16215</name>
</gene>